<evidence type="ECO:0000256" key="1">
    <source>
        <dbReference type="SAM" id="MobiDB-lite"/>
    </source>
</evidence>
<gene>
    <name evidence="2" type="ORF">POSPLADRAFT_1180241</name>
</gene>
<protein>
    <submittedName>
        <fullName evidence="2">Uncharacterized protein</fullName>
    </submittedName>
</protein>
<sequence>MNLHLFQQGATKEARRLVLNIIGSQKQAPTVHEIFKLAVQQESGGSPSKPESSSQAAAPGHPPQPRYPDHAIRSMSYLKGVVLPSLVQTKDIEKIHTLQELTPEEQAQRLQTLSRSARKQAASLSTAVDVWRWQLRAHKPTPPKPKVEIVYGKDVGVGVDWSHLNKRRQRSRALSVTRDVRWLRKLDRAREEGLKAETAEGETKADV</sequence>
<dbReference type="RefSeq" id="XP_024340049.1">
    <property type="nucleotide sequence ID" value="XM_024488738.1"/>
</dbReference>
<dbReference type="OrthoDB" id="2587968at2759"/>
<dbReference type="EMBL" id="KZ110595">
    <property type="protein sequence ID" value="OSX63255.1"/>
    <property type="molecule type" value="Genomic_DNA"/>
</dbReference>
<proteinExistence type="predicted"/>
<dbReference type="GeneID" id="36333687"/>
<reference evidence="2 3" key="1">
    <citation type="submission" date="2017-04" db="EMBL/GenBank/DDBJ databases">
        <title>Genome Sequence of the Model Brown-Rot Fungus Postia placenta SB12.</title>
        <authorList>
            <consortium name="DOE Joint Genome Institute"/>
            <person name="Gaskell J."/>
            <person name="Kersten P."/>
            <person name="Larrondo L.F."/>
            <person name="Canessa P."/>
            <person name="Martinez D."/>
            <person name="Hibbett D."/>
            <person name="Schmoll M."/>
            <person name="Kubicek C.P."/>
            <person name="Martinez A.T."/>
            <person name="Yadav J."/>
            <person name="Master E."/>
            <person name="Magnuson J.K."/>
            <person name="James T."/>
            <person name="Yaver D."/>
            <person name="Berka R."/>
            <person name="Labutti K."/>
            <person name="Lipzen A."/>
            <person name="Aerts A."/>
            <person name="Barry K."/>
            <person name="Henrissat B."/>
            <person name="Blanchette R."/>
            <person name="Grigoriev I."/>
            <person name="Cullen D."/>
        </authorList>
    </citation>
    <scope>NUCLEOTIDE SEQUENCE [LARGE SCALE GENOMIC DNA]</scope>
    <source>
        <strain evidence="2 3">MAD-698-R-SB12</strain>
    </source>
</reference>
<feature type="compositionally biased region" description="Low complexity" evidence="1">
    <location>
        <begin position="41"/>
        <end position="59"/>
    </location>
</feature>
<dbReference type="STRING" id="670580.A0A1X6N3T9"/>
<evidence type="ECO:0000313" key="3">
    <source>
        <dbReference type="Proteomes" id="UP000194127"/>
    </source>
</evidence>
<feature type="region of interest" description="Disordered" evidence="1">
    <location>
        <begin position="40"/>
        <end position="69"/>
    </location>
</feature>
<organism evidence="2 3">
    <name type="scientific">Postia placenta MAD-698-R-SB12</name>
    <dbReference type="NCBI Taxonomy" id="670580"/>
    <lineage>
        <taxon>Eukaryota</taxon>
        <taxon>Fungi</taxon>
        <taxon>Dikarya</taxon>
        <taxon>Basidiomycota</taxon>
        <taxon>Agaricomycotina</taxon>
        <taxon>Agaricomycetes</taxon>
        <taxon>Polyporales</taxon>
        <taxon>Adustoporiaceae</taxon>
        <taxon>Rhodonia</taxon>
    </lineage>
</organism>
<evidence type="ECO:0000313" key="2">
    <source>
        <dbReference type="EMBL" id="OSX63255.1"/>
    </source>
</evidence>
<name>A0A1X6N3T9_9APHY</name>
<dbReference type="AlphaFoldDB" id="A0A1X6N3T9"/>
<accession>A0A1X6N3T9</accession>
<keyword evidence="3" id="KW-1185">Reference proteome</keyword>
<dbReference type="Proteomes" id="UP000194127">
    <property type="component" value="Unassembled WGS sequence"/>
</dbReference>